<feature type="domain" description="Ig-like" evidence="19">
    <location>
        <begin position="34"/>
        <end position="129"/>
    </location>
</feature>
<dbReference type="Gene3D" id="3.40.50.300">
    <property type="entry name" value="P-loop containing nucleotide triphosphate hydrolases"/>
    <property type="match status" value="1"/>
</dbReference>
<keyword evidence="10" id="KW-0333">Golgi apparatus</keyword>
<keyword evidence="8 14" id="KW-0547">Nucleotide-binding</keyword>
<keyword evidence="17" id="KW-0812">Transmembrane</keyword>
<feature type="compositionally biased region" description="Polar residues" evidence="16">
    <location>
        <begin position="491"/>
        <end position="513"/>
    </location>
</feature>
<reference evidence="20" key="1">
    <citation type="journal article" name="BMC Genomics">
        <title>Long-read sequencing and de novo genome assembly of marine medaka (Oryzias melastigma).</title>
        <authorList>
            <person name="Liang P."/>
            <person name="Saqib H.S.A."/>
            <person name="Ni X."/>
            <person name="Shen Y."/>
        </authorList>
    </citation>
    <scope>NUCLEOTIDE SEQUENCE</scope>
    <source>
        <strain evidence="20">Bigg-433</strain>
    </source>
</reference>
<evidence type="ECO:0000256" key="9">
    <source>
        <dbReference type="ARBA" id="ARBA00022927"/>
    </source>
</evidence>
<feature type="chain" id="PRO_5032979164" description="ADP-ribosylation factor-like protein 3" evidence="18">
    <location>
        <begin position="18"/>
        <end position="776"/>
    </location>
</feature>
<comment type="similarity">
    <text evidence="4">Belongs to the small GTPase superfamily. Arf family.</text>
</comment>
<evidence type="ECO:0000256" key="15">
    <source>
        <dbReference type="PIRSR" id="PIRSR606689-2"/>
    </source>
</evidence>
<dbReference type="SMART" id="SM00178">
    <property type="entry name" value="SAR"/>
    <property type="match status" value="1"/>
</dbReference>
<dbReference type="GO" id="GO:0000139">
    <property type="term" value="C:Golgi membrane"/>
    <property type="evidence" value="ECO:0007669"/>
    <property type="project" value="UniProtKB-SubCell"/>
</dbReference>
<dbReference type="InterPro" id="IPR006689">
    <property type="entry name" value="Small_GTPase_ARF/SAR"/>
</dbReference>
<keyword evidence="9" id="KW-0653">Protein transport</keyword>
<dbReference type="PRINTS" id="PR00328">
    <property type="entry name" value="SAR1GTPBP"/>
</dbReference>
<comment type="subcellular location">
    <subcellularLocation>
        <location evidence="2">Cytoplasm</location>
        <location evidence="2">Cytoskeleton</location>
        <location evidence="2">Microtubule organizing center</location>
        <location evidence="2">Centrosome</location>
    </subcellularLocation>
    <subcellularLocation>
        <location evidence="1">Golgi apparatus membrane</location>
        <topology evidence="1">Peripheral membrane protein</topology>
        <orientation evidence="1">Cytoplasmic side</orientation>
    </subcellularLocation>
</comment>
<dbReference type="Proteomes" id="UP000646548">
    <property type="component" value="Unassembled WGS sequence"/>
</dbReference>
<feature type="binding site" evidence="15">
    <location>
        <position position="243"/>
    </location>
    <ligand>
        <name>Mg(2+)</name>
        <dbReference type="ChEBI" id="CHEBI:18420"/>
    </ligand>
</feature>
<organism evidence="20 21">
    <name type="scientific">Oryzias melastigma</name>
    <name type="common">Marine medaka</name>
    <dbReference type="NCBI Taxonomy" id="30732"/>
    <lineage>
        <taxon>Eukaryota</taxon>
        <taxon>Metazoa</taxon>
        <taxon>Chordata</taxon>
        <taxon>Craniata</taxon>
        <taxon>Vertebrata</taxon>
        <taxon>Euteleostomi</taxon>
        <taxon>Actinopterygii</taxon>
        <taxon>Neopterygii</taxon>
        <taxon>Teleostei</taxon>
        <taxon>Neoteleostei</taxon>
        <taxon>Acanthomorphata</taxon>
        <taxon>Ovalentaria</taxon>
        <taxon>Atherinomorphae</taxon>
        <taxon>Beloniformes</taxon>
        <taxon>Adrianichthyidae</taxon>
        <taxon>Oryziinae</taxon>
        <taxon>Oryzias</taxon>
    </lineage>
</organism>
<evidence type="ECO:0000256" key="6">
    <source>
        <dbReference type="ARBA" id="ARBA00022553"/>
    </source>
</evidence>
<evidence type="ECO:0000256" key="3">
    <source>
        <dbReference type="ARBA" id="ARBA00009126"/>
    </source>
</evidence>
<dbReference type="SUPFAM" id="SSF52540">
    <property type="entry name" value="P-loop containing nucleoside triphosphate hydrolases"/>
    <property type="match status" value="1"/>
</dbReference>
<feature type="region of interest" description="Disordered" evidence="16">
    <location>
        <begin position="484"/>
        <end position="520"/>
    </location>
</feature>
<gene>
    <name evidence="20" type="ORF">FQA47_013492</name>
</gene>
<evidence type="ECO:0000256" key="4">
    <source>
        <dbReference type="ARBA" id="ARBA00010290"/>
    </source>
</evidence>
<keyword evidence="11 14" id="KW-0342">GTP-binding</keyword>
<feature type="binding site" evidence="14">
    <location>
        <begin position="219"/>
        <end position="226"/>
    </location>
    <ligand>
        <name>GTP</name>
        <dbReference type="ChEBI" id="CHEBI:37565"/>
    </ligand>
</feature>
<dbReference type="GO" id="GO:0003924">
    <property type="term" value="F:GTPase activity"/>
    <property type="evidence" value="ECO:0007669"/>
    <property type="project" value="InterPro"/>
</dbReference>
<evidence type="ECO:0000256" key="10">
    <source>
        <dbReference type="ARBA" id="ARBA00023034"/>
    </source>
</evidence>
<dbReference type="InterPro" id="IPR036179">
    <property type="entry name" value="Ig-like_dom_sf"/>
</dbReference>
<keyword evidence="18" id="KW-0732">Signal</keyword>
<dbReference type="Pfam" id="PF05556">
    <property type="entry name" value="Calsarcin"/>
    <property type="match status" value="1"/>
</dbReference>
<comment type="caution">
    <text evidence="20">The sequence shown here is derived from an EMBL/GenBank/DDBJ whole genome shotgun (WGS) entry which is preliminary data.</text>
</comment>
<feature type="binding site" evidence="15">
    <location>
        <position position="226"/>
    </location>
    <ligand>
        <name>Mg(2+)</name>
        <dbReference type="ChEBI" id="CHEBI:18420"/>
    </ligand>
</feature>
<evidence type="ECO:0000313" key="21">
    <source>
        <dbReference type="Proteomes" id="UP000646548"/>
    </source>
</evidence>
<evidence type="ECO:0000256" key="12">
    <source>
        <dbReference type="ARBA" id="ARBA00023288"/>
    </source>
</evidence>
<evidence type="ECO:0000256" key="1">
    <source>
        <dbReference type="ARBA" id="ARBA00004255"/>
    </source>
</evidence>
<comment type="similarity">
    <text evidence="3">Belongs to the myozenin family.</text>
</comment>
<evidence type="ECO:0000256" key="18">
    <source>
        <dbReference type="SAM" id="SignalP"/>
    </source>
</evidence>
<dbReference type="InterPro" id="IPR003599">
    <property type="entry name" value="Ig_sub"/>
</dbReference>
<feature type="transmembrane region" description="Helical" evidence="17">
    <location>
        <begin position="437"/>
        <end position="458"/>
    </location>
</feature>
<keyword evidence="17" id="KW-1133">Transmembrane helix</keyword>
<evidence type="ECO:0000256" key="17">
    <source>
        <dbReference type="SAM" id="Phobius"/>
    </source>
</evidence>
<dbReference type="InterPro" id="IPR013783">
    <property type="entry name" value="Ig-like_fold"/>
</dbReference>
<keyword evidence="5" id="KW-0813">Transport</keyword>
<feature type="transmembrane region" description="Helical" evidence="17">
    <location>
        <begin position="137"/>
        <end position="158"/>
    </location>
</feature>
<feature type="binding site" evidence="14">
    <location>
        <begin position="321"/>
        <end position="324"/>
    </location>
    <ligand>
        <name>GTP</name>
        <dbReference type="ChEBI" id="CHEBI:37565"/>
    </ligand>
</feature>
<evidence type="ECO:0000256" key="11">
    <source>
        <dbReference type="ARBA" id="ARBA00023134"/>
    </source>
</evidence>
<dbReference type="SMART" id="SM00177">
    <property type="entry name" value="ARF"/>
    <property type="match status" value="1"/>
</dbReference>
<name>A0A834EV53_ORYME</name>
<evidence type="ECO:0000313" key="20">
    <source>
        <dbReference type="EMBL" id="KAF6714815.1"/>
    </source>
</evidence>
<dbReference type="Gene3D" id="2.60.40.10">
    <property type="entry name" value="Immunoglobulins"/>
    <property type="match status" value="1"/>
</dbReference>
<dbReference type="EMBL" id="WKFB01001200">
    <property type="protein sequence ID" value="KAF6714815.1"/>
    <property type="molecule type" value="Genomic_DNA"/>
</dbReference>
<dbReference type="InterPro" id="IPR008438">
    <property type="entry name" value="MYOZ"/>
</dbReference>
<dbReference type="SUPFAM" id="SSF48726">
    <property type="entry name" value="Immunoglobulin"/>
    <property type="match status" value="1"/>
</dbReference>
<evidence type="ECO:0000256" key="2">
    <source>
        <dbReference type="ARBA" id="ARBA00004300"/>
    </source>
</evidence>
<keyword evidence="6" id="KW-0597">Phosphoprotein</keyword>
<feature type="signal peptide" evidence="18">
    <location>
        <begin position="1"/>
        <end position="17"/>
    </location>
</feature>
<evidence type="ECO:0000259" key="19">
    <source>
        <dbReference type="PROSITE" id="PS50835"/>
    </source>
</evidence>
<protein>
    <recommendedName>
        <fullName evidence="13">ADP-ribosylation factor-like protein 3</fullName>
    </recommendedName>
</protein>
<evidence type="ECO:0000256" key="16">
    <source>
        <dbReference type="SAM" id="MobiDB-lite"/>
    </source>
</evidence>
<dbReference type="Pfam" id="PF00025">
    <property type="entry name" value="Arf"/>
    <property type="match status" value="1"/>
</dbReference>
<dbReference type="PROSITE" id="PS50835">
    <property type="entry name" value="IG_LIKE"/>
    <property type="match status" value="1"/>
</dbReference>
<evidence type="ECO:0000256" key="5">
    <source>
        <dbReference type="ARBA" id="ARBA00022448"/>
    </source>
</evidence>
<keyword evidence="17" id="KW-0472">Membrane</keyword>
<evidence type="ECO:0000256" key="7">
    <source>
        <dbReference type="ARBA" id="ARBA00022707"/>
    </source>
</evidence>
<feature type="binding site" evidence="14">
    <location>
        <position position="265"/>
    </location>
    <ligand>
        <name>GTP</name>
        <dbReference type="ChEBI" id="CHEBI:37565"/>
    </ligand>
</feature>
<proteinExistence type="inferred from homology"/>
<dbReference type="PANTHER" id="PTHR45697">
    <property type="entry name" value="ADP-RIBOSYLATION FACTOR-LIKE PROTEIN 2-RELATED"/>
    <property type="match status" value="1"/>
</dbReference>
<evidence type="ECO:0000256" key="14">
    <source>
        <dbReference type="PIRSR" id="PIRSR606689-1"/>
    </source>
</evidence>
<evidence type="ECO:0000256" key="8">
    <source>
        <dbReference type="ARBA" id="ARBA00022741"/>
    </source>
</evidence>
<dbReference type="InterPro" id="IPR027417">
    <property type="entry name" value="P-loop_NTPase"/>
</dbReference>
<keyword evidence="12" id="KW-0449">Lipoprotein</keyword>
<dbReference type="PROSITE" id="PS51417">
    <property type="entry name" value="ARF"/>
    <property type="match status" value="1"/>
</dbReference>
<sequence>MLLYLLLGQLLFGAVLSQDVQQKCTKCNNTEENPKKTDSGCQDFELCINSTELNVQEGNTVTFKCYHNLTNTTMRFTWLIGDKKYQDQEKTQNESLIELVLTKVLTDKKGDYSCRVNYESCTCQSAALTLNVNGNSVIILVICGVSALALVIIMGVTMKIKLKRDNCRWLRDNPGKATSKVEMEGWTKEREVGVALGLLSVIEKLKGSTEQEVRIVLLGLDNAGKTTLLKSLASEDVNTITPTQGFNIKSVASHGMKLNVWDIGGQRKIRPFWKKYLENTDLLIYVIDSADKKRFEETGLELSELIDEENLKGVPVLIFANKQDLATASPASEIAEGLNLHTYRDREWQIQACSAMSGEGVQDGMNWICNNIVNKKKILAPQPSGETHPPIMQEVTQLTSVKPNLATDHSATPTALCLLTTASLLPQESRHMEVHTILIVIVFCVVCLLLLLAFFYAFCFHFSIRSSQKDSNAANECSLDPEDATFKRSSSDNQSVEASQLQSRANSKTSPTGSKRLKTQTKMMMMQSGLGDVTKQRMLQAQALANEARGGLNLGKKISVPKDVMMEELNLPSNRGSRMFQERQKRADKFTLENVTSGPHYTNVHLEASPPQQILAQPQGGKENQAASIPGKHSLVMNLQKTVAKKGSPGVLAPGYSGPLKEIPHEKFNTTVIPKSYCSPWREALGGNEELLSLLNTQLPQPPQRLQPANYRCFNRSPMPFGGSMASRRVIPVINFETVESQNLPSVPVDRMCRRPNFNRAPRGWGGNYSPESNEL</sequence>
<dbReference type="NCBIfam" id="TIGR00231">
    <property type="entry name" value="small_GTP"/>
    <property type="match status" value="1"/>
</dbReference>
<dbReference type="InterPro" id="IPR044612">
    <property type="entry name" value="ARL2/3"/>
</dbReference>
<keyword evidence="15" id="KW-0479">Metal-binding</keyword>
<dbReference type="FunFam" id="3.40.50.300:FF:000281">
    <property type="entry name" value="ADP-ribosylation factor-like protein 3"/>
    <property type="match status" value="1"/>
</dbReference>
<dbReference type="AlphaFoldDB" id="A0A834EV53"/>
<dbReference type="SMART" id="SM00409">
    <property type="entry name" value="IG"/>
    <property type="match status" value="1"/>
</dbReference>
<evidence type="ECO:0000256" key="13">
    <source>
        <dbReference type="ARBA" id="ARBA00040616"/>
    </source>
</evidence>
<keyword evidence="7" id="KW-0519">Myristate</keyword>
<accession>A0A834EV53</accession>
<dbReference type="CDD" id="cd04155">
    <property type="entry name" value="Arl3"/>
    <property type="match status" value="1"/>
</dbReference>
<dbReference type="GO" id="GO:0005813">
    <property type="term" value="C:centrosome"/>
    <property type="evidence" value="ECO:0007669"/>
    <property type="project" value="UniProtKB-SubCell"/>
</dbReference>
<dbReference type="InterPro" id="IPR007110">
    <property type="entry name" value="Ig-like_dom"/>
</dbReference>
<dbReference type="InterPro" id="IPR005225">
    <property type="entry name" value="Small_GTP-bd"/>
</dbReference>
<dbReference type="GO" id="GO:0005525">
    <property type="term" value="F:GTP binding"/>
    <property type="evidence" value="ECO:0007669"/>
    <property type="project" value="UniProtKB-KW"/>
</dbReference>
<keyword evidence="15" id="KW-0460">Magnesium</keyword>
<dbReference type="GO" id="GO:0046872">
    <property type="term" value="F:metal ion binding"/>
    <property type="evidence" value="ECO:0007669"/>
    <property type="project" value="UniProtKB-KW"/>
</dbReference>
<dbReference type="GO" id="GO:0015031">
    <property type="term" value="P:protein transport"/>
    <property type="evidence" value="ECO:0007669"/>
    <property type="project" value="UniProtKB-KW"/>
</dbReference>
<dbReference type="GO" id="GO:0030018">
    <property type="term" value="C:Z disc"/>
    <property type="evidence" value="ECO:0007669"/>
    <property type="project" value="InterPro"/>
</dbReference>